<dbReference type="InterPro" id="IPR052029">
    <property type="entry name" value="PpiD_chaperone"/>
</dbReference>
<dbReference type="InterPro" id="IPR000297">
    <property type="entry name" value="PPIase_PpiC"/>
</dbReference>
<comment type="subcellular location">
    <subcellularLocation>
        <location evidence="1">Cell inner membrane</location>
        <topology evidence="1">Single-pass type II membrane protein</topology>
        <orientation evidence="1">Periplasmic side</orientation>
    </subcellularLocation>
</comment>
<keyword evidence="14" id="KW-0697">Rotamase</keyword>
<name>A0A2N3PZC5_9PROT</name>
<evidence type="ECO:0000256" key="1">
    <source>
        <dbReference type="ARBA" id="ARBA00004382"/>
    </source>
</evidence>
<dbReference type="InterPro" id="IPR046357">
    <property type="entry name" value="PPIase_dom_sf"/>
</dbReference>
<feature type="transmembrane region" description="Helical" evidence="15">
    <location>
        <begin position="89"/>
        <end position="108"/>
    </location>
</feature>
<evidence type="ECO:0000256" key="15">
    <source>
        <dbReference type="SAM" id="Phobius"/>
    </source>
</evidence>
<evidence type="ECO:0000256" key="9">
    <source>
        <dbReference type="ARBA" id="ARBA00030642"/>
    </source>
</evidence>
<dbReference type="Gene3D" id="1.10.4030.10">
    <property type="entry name" value="Porin chaperone SurA, peptide-binding domain"/>
    <property type="match status" value="1"/>
</dbReference>
<sequence>MSDPAGKHLIGMRTFVRLNKLSPLREIVKVAPFCAGLRKDAVKTQCAPVSFSALPSPDTPSMMRLPSVPIPFSSRDPMLDSFRKASQSWFIKILFALLILSFGIWGIGDVVRERADQQPAITVGKQTIPAAEVAEEFRRDTERLSSVFGGKLTSEQARQFGLLQRTVEQIVNRTLVDQAAANLGLGVDENTLRRIIAEIPAFQNELHVFDKNVYQRALVRAGLTERQFIAMEKGDIAREQIGQMVASGLKAPSLMADPLYRYRQESRVAEIITIPADKMPAPAKPDDATLGQYHQSHSALFMSPELRGITALVVRTADVAGDIKFSDADIEKSYQIRQAEFQTPETRNIQQVLFENAEKAKAFAASVKQGQDFTAAAKAAGVEVSDLGWVDRKNLPLPTLADAAFGTPGPGVAGPVESPLGWHVLRITQVVAGKSRPLADVKSQIVQDLVKDEATNRLYALSTKVEDAIGSGAGVEEAANTLNLKPIKATAIDEKGNGPDGKPAPGVPLIPGFLAKVFQTAQGTTTEVTQLDDGSGYFVLHVDNVAPPALKPFDLVKDQVLTAWTQDQREQAARHQAEAAAERLKNGESLAAVAGSFKVETTKPFLRASEEKQSVPPLLAAEMFKQQKTGGVSVVTTQGGTLVARLTQIIAADPKAQPDQFSKARDQLSQTLANDVMQQYLTALRADIGVHVNNGAIEAQFQK</sequence>
<evidence type="ECO:0000256" key="2">
    <source>
        <dbReference type="ARBA" id="ARBA00018370"/>
    </source>
</evidence>
<protein>
    <recommendedName>
        <fullName evidence="2">Parvulin-like PPIase</fullName>
    </recommendedName>
    <alternativeName>
        <fullName evidence="9">Peptidyl-prolyl cis-trans isomerase plp</fullName>
    </alternativeName>
    <alternativeName>
        <fullName evidence="12">Periplasmic chaperone PpiD</fullName>
    </alternativeName>
    <alternativeName>
        <fullName evidence="13">Periplasmic folding chaperone</fullName>
    </alternativeName>
    <alternativeName>
        <fullName evidence="10">Rotamase plp</fullName>
    </alternativeName>
</protein>
<dbReference type="GO" id="GO:0003755">
    <property type="term" value="F:peptidyl-prolyl cis-trans isomerase activity"/>
    <property type="evidence" value="ECO:0007669"/>
    <property type="project" value="UniProtKB-KW"/>
</dbReference>
<dbReference type="Pfam" id="PF13624">
    <property type="entry name" value="SurA_N_3"/>
    <property type="match status" value="1"/>
</dbReference>
<keyword evidence="14 17" id="KW-0413">Isomerase</keyword>
<evidence type="ECO:0000256" key="5">
    <source>
        <dbReference type="ARBA" id="ARBA00022692"/>
    </source>
</evidence>
<dbReference type="SUPFAM" id="SSF54534">
    <property type="entry name" value="FKBP-like"/>
    <property type="match status" value="1"/>
</dbReference>
<evidence type="ECO:0000256" key="14">
    <source>
        <dbReference type="PROSITE-ProRule" id="PRU00278"/>
    </source>
</evidence>
<keyword evidence="8" id="KW-0143">Chaperone</keyword>
<accession>A0A2N3PZC5</accession>
<dbReference type="InterPro" id="IPR027304">
    <property type="entry name" value="Trigger_fact/SurA_dom_sf"/>
</dbReference>
<dbReference type="PROSITE" id="PS50198">
    <property type="entry name" value="PPIC_PPIASE_2"/>
    <property type="match status" value="1"/>
</dbReference>
<dbReference type="Pfam" id="PF13145">
    <property type="entry name" value="Rotamase_2"/>
    <property type="match status" value="1"/>
</dbReference>
<evidence type="ECO:0000313" key="18">
    <source>
        <dbReference type="Proteomes" id="UP000233293"/>
    </source>
</evidence>
<keyword evidence="5 15" id="KW-0812">Transmembrane</keyword>
<feature type="domain" description="PpiC" evidence="16">
    <location>
        <begin position="331"/>
        <end position="429"/>
    </location>
</feature>
<dbReference type="EMBL" id="PIUM01000003">
    <property type="protein sequence ID" value="PKU25762.1"/>
    <property type="molecule type" value="Genomic_DNA"/>
</dbReference>
<comment type="caution">
    <text evidence="17">The sequence shown here is derived from an EMBL/GenBank/DDBJ whole genome shotgun (WGS) entry which is preliminary data.</text>
</comment>
<evidence type="ECO:0000313" key="17">
    <source>
        <dbReference type="EMBL" id="PKU25762.1"/>
    </source>
</evidence>
<evidence type="ECO:0000256" key="10">
    <source>
        <dbReference type="ARBA" id="ARBA00031484"/>
    </source>
</evidence>
<keyword evidence="6 15" id="KW-1133">Transmembrane helix</keyword>
<dbReference type="SUPFAM" id="SSF109998">
    <property type="entry name" value="Triger factor/SurA peptide-binding domain-like"/>
    <property type="match status" value="1"/>
</dbReference>
<evidence type="ECO:0000256" key="7">
    <source>
        <dbReference type="ARBA" id="ARBA00023136"/>
    </source>
</evidence>
<evidence type="ECO:0000256" key="11">
    <source>
        <dbReference type="ARBA" id="ARBA00038408"/>
    </source>
</evidence>
<reference evidence="18" key="1">
    <citation type="submission" date="2017-12" db="EMBL/GenBank/DDBJ databases">
        <title>Draft genome sequence of Telmatospirillum siberiense 26-4b1T, an acidotolerant peatland alphaproteobacterium potentially involved in sulfur cycling.</title>
        <authorList>
            <person name="Hausmann B."/>
            <person name="Pjevac P."/>
            <person name="Schreck K."/>
            <person name="Herbold C.W."/>
            <person name="Daims H."/>
            <person name="Wagner M."/>
            <person name="Pester M."/>
            <person name="Loy A."/>
        </authorList>
    </citation>
    <scope>NUCLEOTIDE SEQUENCE [LARGE SCALE GENOMIC DNA]</scope>
    <source>
        <strain evidence="18">26-4b1</strain>
    </source>
</reference>
<evidence type="ECO:0000256" key="6">
    <source>
        <dbReference type="ARBA" id="ARBA00022989"/>
    </source>
</evidence>
<dbReference type="AlphaFoldDB" id="A0A2N3PZC5"/>
<proteinExistence type="inferred from homology"/>
<comment type="similarity">
    <text evidence="11">Belongs to the PpiD chaperone family.</text>
</comment>
<evidence type="ECO:0000256" key="13">
    <source>
        <dbReference type="ARBA" id="ARBA00042775"/>
    </source>
</evidence>
<dbReference type="Proteomes" id="UP000233293">
    <property type="component" value="Unassembled WGS sequence"/>
</dbReference>
<keyword evidence="7 15" id="KW-0472">Membrane</keyword>
<keyword evidence="18" id="KW-1185">Reference proteome</keyword>
<dbReference type="PANTHER" id="PTHR47529:SF1">
    <property type="entry name" value="PERIPLASMIC CHAPERONE PPID"/>
    <property type="match status" value="1"/>
</dbReference>
<keyword evidence="3" id="KW-1003">Cell membrane</keyword>
<evidence type="ECO:0000259" key="16">
    <source>
        <dbReference type="PROSITE" id="PS50198"/>
    </source>
</evidence>
<dbReference type="Gene3D" id="3.10.50.40">
    <property type="match status" value="1"/>
</dbReference>
<dbReference type="GO" id="GO:0005886">
    <property type="term" value="C:plasma membrane"/>
    <property type="evidence" value="ECO:0007669"/>
    <property type="project" value="UniProtKB-SubCell"/>
</dbReference>
<organism evidence="17 18">
    <name type="scientific">Telmatospirillum siberiense</name>
    <dbReference type="NCBI Taxonomy" id="382514"/>
    <lineage>
        <taxon>Bacteria</taxon>
        <taxon>Pseudomonadati</taxon>
        <taxon>Pseudomonadota</taxon>
        <taxon>Alphaproteobacteria</taxon>
        <taxon>Rhodospirillales</taxon>
        <taxon>Rhodospirillaceae</taxon>
        <taxon>Telmatospirillum</taxon>
    </lineage>
</organism>
<dbReference type="PANTHER" id="PTHR47529">
    <property type="entry name" value="PEPTIDYL-PROLYL CIS-TRANS ISOMERASE D"/>
    <property type="match status" value="1"/>
</dbReference>
<gene>
    <name evidence="17" type="ORF">CWS72_04140</name>
</gene>
<evidence type="ECO:0000256" key="8">
    <source>
        <dbReference type="ARBA" id="ARBA00023186"/>
    </source>
</evidence>
<evidence type="ECO:0000256" key="4">
    <source>
        <dbReference type="ARBA" id="ARBA00022519"/>
    </source>
</evidence>
<keyword evidence="4" id="KW-0997">Cell inner membrane</keyword>
<evidence type="ECO:0000256" key="3">
    <source>
        <dbReference type="ARBA" id="ARBA00022475"/>
    </source>
</evidence>
<evidence type="ECO:0000256" key="12">
    <source>
        <dbReference type="ARBA" id="ARBA00040743"/>
    </source>
</evidence>